<sequence length="224" mass="26632">MNLFTRLWNALKAQINALINRMENPERALDQSIRTMQKQVDRLRGDVVKIIAEEKKLKNQVETYQKDVGRWENNAMLALKEGNEALAREALRRKREAVEFTQQLQPQWQKQQQIAERLKQDFRELRERIQTAQKKKQMLVTRLRRAETQKRLQGMLNELSENQVFEKFESKLLDTEAMNAAQEEMQKDALDTTLEEQFEALERSNEPDIDRELEALKKHMELNP</sequence>
<organism evidence="3 4">
    <name type="scientific">candidate division KSB3 bacterium</name>
    <dbReference type="NCBI Taxonomy" id="2044937"/>
    <lineage>
        <taxon>Bacteria</taxon>
        <taxon>candidate division KSB3</taxon>
    </lineage>
</organism>
<feature type="coiled-coil region" evidence="2">
    <location>
        <begin position="47"/>
        <end position="74"/>
    </location>
</feature>
<dbReference type="Pfam" id="PF04012">
    <property type="entry name" value="PspA_IM30"/>
    <property type="match status" value="1"/>
</dbReference>
<comment type="caution">
    <text evidence="3">The sequence shown here is derived from an EMBL/GenBank/DDBJ whole genome shotgun (WGS) entry which is preliminary data.</text>
</comment>
<evidence type="ECO:0000313" key="4">
    <source>
        <dbReference type="Proteomes" id="UP000230821"/>
    </source>
</evidence>
<keyword evidence="2" id="KW-0175">Coiled coil</keyword>
<dbReference type="EMBL" id="PDSK01000025">
    <property type="protein sequence ID" value="PIE36096.1"/>
    <property type="molecule type" value="Genomic_DNA"/>
</dbReference>
<accession>A0A2G6KKB3</accession>
<dbReference type="Proteomes" id="UP000230821">
    <property type="component" value="Unassembled WGS sequence"/>
</dbReference>
<proteinExistence type="inferred from homology"/>
<dbReference type="InterPro" id="IPR007157">
    <property type="entry name" value="PspA_VIPP1"/>
</dbReference>
<evidence type="ECO:0008006" key="5">
    <source>
        <dbReference type="Google" id="ProtNLM"/>
    </source>
</evidence>
<feature type="coiled-coil region" evidence="2">
    <location>
        <begin position="108"/>
        <end position="149"/>
    </location>
</feature>
<gene>
    <name evidence="3" type="ORF">CSA56_01400</name>
</gene>
<evidence type="ECO:0000256" key="1">
    <source>
        <dbReference type="ARBA" id="ARBA00043985"/>
    </source>
</evidence>
<evidence type="ECO:0000256" key="2">
    <source>
        <dbReference type="SAM" id="Coils"/>
    </source>
</evidence>
<name>A0A2G6KKB3_9BACT</name>
<evidence type="ECO:0000313" key="3">
    <source>
        <dbReference type="EMBL" id="PIE36096.1"/>
    </source>
</evidence>
<dbReference type="AlphaFoldDB" id="A0A2G6KKB3"/>
<comment type="similarity">
    <text evidence="1">Belongs to the PspA/Vipp/IM30 family.</text>
</comment>
<protein>
    <recommendedName>
        <fullName evidence="5">Phage shock protein A</fullName>
    </recommendedName>
</protein>
<reference evidence="3 4" key="1">
    <citation type="submission" date="2017-10" db="EMBL/GenBank/DDBJ databases">
        <title>Novel microbial diversity and functional potential in the marine mammal oral microbiome.</title>
        <authorList>
            <person name="Dudek N.K."/>
            <person name="Sun C.L."/>
            <person name="Burstein D."/>
            <person name="Kantor R.S."/>
            <person name="Aliaga Goltsman D.S."/>
            <person name="Bik E.M."/>
            <person name="Thomas B.C."/>
            <person name="Banfield J.F."/>
            <person name="Relman D.A."/>
        </authorList>
    </citation>
    <scope>NUCLEOTIDE SEQUENCE [LARGE SCALE GENOMIC DNA]</scope>
    <source>
        <strain evidence="3">DOLJORAL78_47_16</strain>
    </source>
</reference>
<dbReference type="PANTHER" id="PTHR31088:SF6">
    <property type="entry name" value="PHAGE SHOCK PROTEIN A"/>
    <property type="match status" value="1"/>
</dbReference>
<dbReference type="PANTHER" id="PTHR31088">
    <property type="entry name" value="MEMBRANE-ASSOCIATED PROTEIN VIPP1, CHLOROPLASTIC"/>
    <property type="match status" value="1"/>
</dbReference>